<dbReference type="Gene3D" id="3.40.50.200">
    <property type="entry name" value="Peptidase S8/S53 domain"/>
    <property type="match status" value="1"/>
</dbReference>
<dbReference type="InterPro" id="IPR015500">
    <property type="entry name" value="Peptidase_S8_subtilisin-rel"/>
</dbReference>
<keyword evidence="4 5" id="KW-0720">Serine protease</keyword>
<dbReference type="InterPro" id="IPR022398">
    <property type="entry name" value="Peptidase_S8_His-AS"/>
</dbReference>
<dbReference type="PROSITE" id="PS00136">
    <property type="entry name" value="SUBTILASE_ASP"/>
    <property type="match status" value="1"/>
</dbReference>
<dbReference type="GO" id="GO:0004252">
    <property type="term" value="F:serine-type endopeptidase activity"/>
    <property type="evidence" value="ECO:0007669"/>
    <property type="project" value="UniProtKB-UniRule"/>
</dbReference>
<protein>
    <submittedName>
        <fullName evidence="7">Thermitase</fullName>
        <ecNumber evidence="7">3.4.21.66</ecNumber>
    </submittedName>
</protein>
<evidence type="ECO:0000256" key="2">
    <source>
        <dbReference type="ARBA" id="ARBA00022670"/>
    </source>
</evidence>
<dbReference type="InterPro" id="IPR036852">
    <property type="entry name" value="Peptidase_S8/S53_dom_sf"/>
</dbReference>
<accession>A0A1R4HII0</accession>
<dbReference type="InterPro" id="IPR050131">
    <property type="entry name" value="Peptidase_S8_subtilisin-like"/>
</dbReference>
<dbReference type="EC" id="3.4.21.66" evidence="7"/>
<feature type="domain" description="Peptidase S8/S53" evidence="6">
    <location>
        <begin position="171"/>
        <end position="401"/>
    </location>
</feature>
<dbReference type="InterPro" id="IPR000209">
    <property type="entry name" value="Peptidase_S8/S53_dom"/>
</dbReference>
<dbReference type="Proteomes" id="UP000195442">
    <property type="component" value="Unassembled WGS sequence"/>
</dbReference>
<evidence type="ECO:0000256" key="4">
    <source>
        <dbReference type="ARBA" id="ARBA00022825"/>
    </source>
</evidence>
<feature type="active site" description="Charge relay system" evidence="5">
    <location>
        <position position="213"/>
    </location>
</feature>
<keyword evidence="3 5" id="KW-0378">Hydrolase</keyword>
<evidence type="ECO:0000313" key="8">
    <source>
        <dbReference type="Proteomes" id="UP000195442"/>
    </source>
</evidence>
<gene>
    <name evidence="7" type="ORF">CRENPOLYSF2_830017</name>
</gene>
<name>A0A1R4HII0_9GAMM</name>
<dbReference type="RefSeq" id="WP_087148504.1">
    <property type="nucleotide sequence ID" value="NZ_FUKJ01000450.1"/>
</dbReference>
<organism evidence="7 8">
    <name type="scientific">Crenothrix polyspora</name>
    <dbReference type="NCBI Taxonomy" id="360316"/>
    <lineage>
        <taxon>Bacteria</taxon>
        <taxon>Pseudomonadati</taxon>
        <taxon>Pseudomonadota</taxon>
        <taxon>Gammaproteobacteria</taxon>
        <taxon>Methylococcales</taxon>
        <taxon>Crenotrichaceae</taxon>
        <taxon>Crenothrix</taxon>
    </lineage>
</organism>
<dbReference type="PRINTS" id="PR00723">
    <property type="entry name" value="SUBTILISIN"/>
</dbReference>
<proteinExistence type="inferred from homology"/>
<keyword evidence="2 5" id="KW-0645">Protease</keyword>
<dbReference type="InterPro" id="IPR023827">
    <property type="entry name" value="Peptidase_S8_Asp-AS"/>
</dbReference>
<feature type="active site" description="Charge relay system" evidence="5">
    <location>
        <position position="369"/>
    </location>
</feature>
<dbReference type="PROSITE" id="PS00137">
    <property type="entry name" value="SUBTILASE_HIS"/>
    <property type="match status" value="1"/>
</dbReference>
<reference evidence="8" key="1">
    <citation type="submission" date="2017-02" db="EMBL/GenBank/DDBJ databases">
        <authorList>
            <person name="Daims H."/>
        </authorList>
    </citation>
    <scope>NUCLEOTIDE SEQUENCE [LARGE SCALE GENOMIC DNA]</scope>
</reference>
<evidence type="ECO:0000259" key="6">
    <source>
        <dbReference type="Pfam" id="PF00082"/>
    </source>
</evidence>
<dbReference type="PROSITE" id="PS51892">
    <property type="entry name" value="SUBTILASE"/>
    <property type="match status" value="1"/>
</dbReference>
<sequence>MKPIFNLQFLIVVLLSALAMPVKSEGLNTNMPELSGLFDQKNADHLLLVAFKDQSINRIQGTATAYRKRGDYASSTWSQHVSDDIATDYHIQKLTEWPMTTVGVHCIVYQVPLNVSVPDTLRRLGQDARVDIAQNMHVFNTRAGSGTDPYFQLQSNLRTMHIDQVHAQATGKNITIAMIDTGVDLEHPDLMGQISQNENFAQSISAGFSTDKHGTAVAGIMVAKKDNGTGIMGVAPDANIIALKACWPEQPNAIEAVCNSFTLAMAVNTAIKSGAKILNMSLTGPQDALLELLLTKAITEGMIVVAADTGRGQANDNFPASMKNVIAVQSIHQKNVGNAKKQASILTAPGDKILTTLPYGTYDFLSGSSIAAAEVSGIIALLLELKPDLTLAEAQSALQKSELPAGMGYFPGINANGAALALCRTDVCQQDTLKLVFKNP</sequence>
<evidence type="ECO:0000256" key="3">
    <source>
        <dbReference type="ARBA" id="ARBA00022801"/>
    </source>
</evidence>
<dbReference type="EMBL" id="FUKJ01000450">
    <property type="protein sequence ID" value="SJM96044.1"/>
    <property type="molecule type" value="Genomic_DNA"/>
</dbReference>
<dbReference type="OrthoDB" id="9790784at2"/>
<evidence type="ECO:0000313" key="7">
    <source>
        <dbReference type="EMBL" id="SJM96044.1"/>
    </source>
</evidence>
<feature type="active site" description="Charge relay system" evidence="5">
    <location>
        <position position="180"/>
    </location>
</feature>
<dbReference type="GO" id="GO:0006508">
    <property type="term" value="P:proteolysis"/>
    <property type="evidence" value="ECO:0007669"/>
    <property type="project" value="UniProtKB-KW"/>
</dbReference>
<dbReference type="SUPFAM" id="SSF52743">
    <property type="entry name" value="Subtilisin-like"/>
    <property type="match status" value="1"/>
</dbReference>
<evidence type="ECO:0000256" key="1">
    <source>
        <dbReference type="ARBA" id="ARBA00011073"/>
    </source>
</evidence>
<dbReference type="Pfam" id="PF00082">
    <property type="entry name" value="Peptidase_S8"/>
    <property type="match status" value="1"/>
</dbReference>
<dbReference type="AlphaFoldDB" id="A0A1R4HII0"/>
<dbReference type="PANTHER" id="PTHR43806:SF11">
    <property type="entry name" value="CEREVISIN-RELATED"/>
    <property type="match status" value="1"/>
</dbReference>
<dbReference type="PANTHER" id="PTHR43806">
    <property type="entry name" value="PEPTIDASE S8"/>
    <property type="match status" value="1"/>
</dbReference>
<comment type="similarity">
    <text evidence="1 5">Belongs to the peptidase S8 family.</text>
</comment>
<evidence type="ECO:0000256" key="5">
    <source>
        <dbReference type="PROSITE-ProRule" id="PRU01240"/>
    </source>
</evidence>
<keyword evidence="8" id="KW-1185">Reference proteome</keyword>